<evidence type="ECO:0000313" key="2">
    <source>
        <dbReference type="Proteomes" id="UP001180020"/>
    </source>
</evidence>
<dbReference type="Proteomes" id="UP001180020">
    <property type="component" value="Unassembled WGS sequence"/>
</dbReference>
<gene>
    <name evidence="1" type="ORF">QJS10_CPB22g00521</name>
</gene>
<reference evidence="1" key="1">
    <citation type="journal article" date="2023" name="Nat. Commun.">
        <title>Diploid and tetraploid genomes of Acorus and the evolution of monocots.</title>
        <authorList>
            <person name="Ma L."/>
            <person name="Liu K.W."/>
            <person name="Li Z."/>
            <person name="Hsiao Y.Y."/>
            <person name="Qi Y."/>
            <person name="Fu T."/>
            <person name="Tang G.D."/>
            <person name="Zhang D."/>
            <person name="Sun W.H."/>
            <person name="Liu D.K."/>
            <person name="Li Y."/>
            <person name="Chen G.Z."/>
            <person name="Liu X.D."/>
            <person name="Liao X.Y."/>
            <person name="Jiang Y.T."/>
            <person name="Yu X."/>
            <person name="Hao Y."/>
            <person name="Huang J."/>
            <person name="Zhao X.W."/>
            <person name="Ke S."/>
            <person name="Chen Y.Y."/>
            <person name="Wu W.L."/>
            <person name="Hsu J.L."/>
            <person name="Lin Y.F."/>
            <person name="Huang M.D."/>
            <person name="Li C.Y."/>
            <person name="Huang L."/>
            <person name="Wang Z.W."/>
            <person name="Zhao X."/>
            <person name="Zhong W.Y."/>
            <person name="Peng D.H."/>
            <person name="Ahmad S."/>
            <person name="Lan S."/>
            <person name="Zhang J.S."/>
            <person name="Tsai W.C."/>
            <person name="Van de Peer Y."/>
            <person name="Liu Z.J."/>
        </authorList>
    </citation>
    <scope>NUCLEOTIDE SEQUENCE</scope>
    <source>
        <strain evidence="1">CP</strain>
    </source>
</reference>
<accession>A0AAV9BYT1</accession>
<evidence type="ECO:0000313" key="1">
    <source>
        <dbReference type="EMBL" id="KAK1281607.1"/>
    </source>
</evidence>
<proteinExistence type="predicted"/>
<keyword evidence="2" id="KW-1185">Reference proteome</keyword>
<comment type="caution">
    <text evidence="1">The sequence shown here is derived from an EMBL/GenBank/DDBJ whole genome shotgun (WGS) entry which is preliminary data.</text>
</comment>
<sequence length="83" mass="8729">MGDHRGDDGGVLMTARKISANAASSFAGPRNPRRAHVAISRPSDLPSLRRCPSPVSSSASAFCCIYRRRSAFVGAARAALQVS</sequence>
<reference evidence="1" key="2">
    <citation type="submission" date="2023-06" db="EMBL/GenBank/DDBJ databases">
        <authorList>
            <person name="Ma L."/>
            <person name="Liu K.-W."/>
            <person name="Li Z."/>
            <person name="Hsiao Y.-Y."/>
            <person name="Qi Y."/>
            <person name="Fu T."/>
            <person name="Tang G."/>
            <person name="Zhang D."/>
            <person name="Sun W.-H."/>
            <person name="Liu D.-K."/>
            <person name="Li Y."/>
            <person name="Chen G.-Z."/>
            <person name="Liu X.-D."/>
            <person name="Liao X.-Y."/>
            <person name="Jiang Y.-T."/>
            <person name="Yu X."/>
            <person name="Hao Y."/>
            <person name="Huang J."/>
            <person name="Zhao X.-W."/>
            <person name="Ke S."/>
            <person name="Chen Y.-Y."/>
            <person name="Wu W.-L."/>
            <person name="Hsu J.-L."/>
            <person name="Lin Y.-F."/>
            <person name="Huang M.-D."/>
            <person name="Li C.-Y."/>
            <person name="Huang L."/>
            <person name="Wang Z.-W."/>
            <person name="Zhao X."/>
            <person name="Zhong W.-Y."/>
            <person name="Peng D.-H."/>
            <person name="Ahmad S."/>
            <person name="Lan S."/>
            <person name="Zhang J.-S."/>
            <person name="Tsai W.-C."/>
            <person name="Van De Peer Y."/>
            <person name="Liu Z.-J."/>
        </authorList>
    </citation>
    <scope>NUCLEOTIDE SEQUENCE</scope>
    <source>
        <strain evidence="1">CP</strain>
        <tissue evidence="1">Leaves</tissue>
    </source>
</reference>
<organism evidence="1 2">
    <name type="scientific">Acorus calamus</name>
    <name type="common">Sweet flag</name>
    <dbReference type="NCBI Taxonomy" id="4465"/>
    <lineage>
        <taxon>Eukaryota</taxon>
        <taxon>Viridiplantae</taxon>
        <taxon>Streptophyta</taxon>
        <taxon>Embryophyta</taxon>
        <taxon>Tracheophyta</taxon>
        <taxon>Spermatophyta</taxon>
        <taxon>Magnoliopsida</taxon>
        <taxon>Liliopsida</taxon>
        <taxon>Acoraceae</taxon>
        <taxon>Acorus</taxon>
    </lineage>
</organism>
<dbReference type="AlphaFoldDB" id="A0AAV9BYT1"/>
<dbReference type="EMBL" id="JAUJYO010000022">
    <property type="protein sequence ID" value="KAK1281607.1"/>
    <property type="molecule type" value="Genomic_DNA"/>
</dbReference>
<name>A0AAV9BYT1_ACOCL</name>
<protein>
    <submittedName>
        <fullName evidence="1">Uncharacterized protein</fullName>
    </submittedName>
</protein>